<evidence type="ECO:0000256" key="4">
    <source>
        <dbReference type="ARBA" id="ARBA00022679"/>
    </source>
</evidence>
<keyword evidence="3" id="KW-0217">Developmental protein</keyword>
<evidence type="ECO:0000256" key="6">
    <source>
        <dbReference type="ARBA" id="ARBA00022723"/>
    </source>
</evidence>
<evidence type="ECO:0000256" key="9">
    <source>
        <dbReference type="ARBA" id="ARBA00023242"/>
    </source>
</evidence>
<evidence type="ECO:0000256" key="2">
    <source>
        <dbReference type="ARBA" id="ARBA00008307"/>
    </source>
</evidence>
<dbReference type="GO" id="GO:0046872">
    <property type="term" value="F:metal ion binding"/>
    <property type="evidence" value="ECO:0007669"/>
    <property type="project" value="UniProtKB-KW"/>
</dbReference>
<dbReference type="PANTHER" id="PTHR10656:SF38">
    <property type="entry name" value="NUCLEOTIDYLTRANSFERASE MAB21L1-RELATED"/>
    <property type="match status" value="1"/>
</dbReference>
<dbReference type="Gene3D" id="3.30.460.90">
    <property type="match status" value="1"/>
</dbReference>
<reference evidence="17" key="1">
    <citation type="submission" date="2025-08" db="UniProtKB">
        <authorList>
            <consortium name="RefSeq"/>
        </authorList>
    </citation>
    <scope>IDENTIFICATION</scope>
</reference>
<proteinExistence type="inferred from homology"/>
<keyword evidence="4" id="KW-0808">Transferase</keyword>
<keyword evidence="7" id="KW-0547">Nucleotide-binding</keyword>
<evidence type="ECO:0000313" key="16">
    <source>
        <dbReference type="Proteomes" id="UP001652642"/>
    </source>
</evidence>
<evidence type="ECO:0000256" key="8">
    <source>
        <dbReference type="ARBA" id="ARBA00022842"/>
    </source>
</evidence>
<keyword evidence="5" id="KW-0548">Nucleotidyltransferase</keyword>
<dbReference type="PANTHER" id="PTHR10656">
    <property type="entry name" value="CELL FATE DETERMINING PROTEIN MAB21-RELATED"/>
    <property type="match status" value="1"/>
</dbReference>
<dbReference type="InterPro" id="IPR046903">
    <property type="entry name" value="Mab-21-like_nuc_Trfase"/>
</dbReference>
<dbReference type="Proteomes" id="UP001652642">
    <property type="component" value="Chromosome 6"/>
</dbReference>
<comment type="subcellular location">
    <subcellularLocation>
        <location evidence="1">Nucleus</location>
    </subcellularLocation>
</comment>
<protein>
    <recommendedName>
        <fullName evidence="10">Putative nucleotidyltransferase MAB21L1</fullName>
    </recommendedName>
    <alternativeName>
        <fullName evidence="11">Protein mab-21-like 1</fullName>
    </alternativeName>
</protein>
<feature type="coiled-coil region" evidence="13">
    <location>
        <begin position="464"/>
        <end position="494"/>
    </location>
</feature>
<evidence type="ECO:0000256" key="7">
    <source>
        <dbReference type="ARBA" id="ARBA00022741"/>
    </source>
</evidence>
<keyword evidence="6" id="KW-0479">Metal-binding</keyword>
<evidence type="ECO:0000256" key="12">
    <source>
        <dbReference type="ARBA" id="ARBA00046795"/>
    </source>
</evidence>
<organism evidence="16 17">
    <name type="scientific">Pogona vitticeps</name>
    <name type="common">central bearded dragon</name>
    <dbReference type="NCBI Taxonomy" id="103695"/>
    <lineage>
        <taxon>Eukaryota</taxon>
        <taxon>Metazoa</taxon>
        <taxon>Chordata</taxon>
        <taxon>Craniata</taxon>
        <taxon>Vertebrata</taxon>
        <taxon>Euteleostomi</taxon>
        <taxon>Lepidosauria</taxon>
        <taxon>Squamata</taxon>
        <taxon>Bifurcata</taxon>
        <taxon>Unidentata</taxon>
        <taxon>Episquamata</taxon>
        <taxon>Toxicofera</taxon>
        <taxon>Iguania</taxon>
        <taxon>Acrodonta</taxon>
        <taxon>Agamidae</taxon>
        <taxon>Amphibolurinae</taxon>
        <taxon>Pogona</taxon>
    </lineage>
</organism>
<dbReference type="GO" id="GO:0005634">
    <property type="term" value="C:nucleus"/>
    <property type="evidence" value="ECO:0007669"/>
    <property type="project" value="UniProtKB-SubCell"/>
</dbReference>
<dbReference type="InterPro" id="IPR046906">
    <property type="entry name" value="Mab-21_HhH/H2TH-like"/>
</dbReference>
<dbReference type="GeneID" id="110081828"/>
<evidence type="ECO:0000256" key="11">
    <source>
        <dbReference type="ARBA" id="ARBA00041733"/>
    </source>
</evidence>
<dbReference type="GO" id="GO:0000166">
    <property type="term" value="F:nucleotide binding"/>
    <property type="evidence" value="ECO:0007669"/>
    <property type="project" value="UniProtKB-KW"/>
</dbReference>
<gene>
    <name evidence="17" type="primary">LOC110081828</name>
</gene>
<evidence type="ECO:0000259" key="15">
    <source>
        <dbReference type="Pfam" id="PF20266"/>
    </source>
</evidence>
<keyword evidence="9" id="KW-0539">Nucleus</keyword>
<evidence type="ECO:0000313" key="17">
    <source>
        <dbReference type="RefSeq" id="XP_020654527.2"/>
    </source>
</evidence>
<evidence type="ECO:0000256" key="5">
    <source>
        <dbReference type="ARBA" id="ARBA00022695"/>
    </source>
</evidence>
<keyword evidence="8" id="KW-0460">Magnesium</keyword>
<dbReference type="GO" id="GO:0016779">
    <property type="term" value="F:nucleotidyltransferase activity"/>
    <property type="evidence" value="ECO:0007669"/>
    <property type="project" value="UniProtKB-KW"/>
</dbReference>
<evidence type="ECO:0000256" key="1">
    <source>
        <dbReference type="ARBA" id="ARBA00004123"/>
    </source>
</evidence>
<dbReference type="RefSeq" id="XP_020654527.2">
    <property type="nucleotide sequence ID" value="XM_020798868.2"/>
</dbReference>
<comment type="subunit">
    <text evidence="12">Monomer. Homodecamer; composed of 2 back to back homopentamers. The protein may exist as monomer in solution and oiligomerizes upon ligand binding.</text>
</comment>
<evidence type="ECO:0000256" key="13">
    <source>
        <dbReference type="SAM" id="Coils"/>
    </source>
</evidence>
<name>A0A6J0U1J1_9SAUR</name>
<feature type="domain" description="Mab-21-like nucleotidyltransferase" evidence="14">
    <location>
        <begin position="162"/>
        <end position="330"/>
    </location>
</feature>
<dbReference type="AlphaFoldDB" id="A0A6J0U1J1"/>
<dbReference type="KEGG" id="pvt:110081828"/>
<dbReference type="Pfam" id="PF03281">
    <property type="entry name" value="Mab-21"/>
    <property type="match status" value="1"/>
</dbReference>
<evidence type="ECO:0000256" key="10">
    <source>
        <dbReference type="ARBA" id="ARBA00040978"/>
    </source>
</evidence>
<keyword evidence="16" id="KW-1185">Reference proteome</keyword>
<accession>A0A6J0U1J1</accession>
<evidence type="ECO:0000259" key="14">
    <source>
        <dbReference type="Pfam" id="PF03281"/>
    </source>
</evidence>
<comment type="similarity">
    <text evidence="2">Belongs to the mab-21 family.</text>
</comment>
<dbReference type="Pfam" id="PF20266">
    <property type="entry name" value="Mab-21_C"/>
    <property type="match status" value="1"/>
</dbReference>
<feature type="domain" description="Mab-21-like HhH/H2TH-like" evidence="15">
    <location>
        <begin position="339"/>
        <end position="424"/>
    </location>
</feature>
<dbReference type="InterPro" id="IPR024810">
    <property type="entry name" value="MAB21L/cGLR"/>
</dbReference>
<dbReference type="OrthoDB" id="5947963at2759"/>
<dbReference type="SMART" id="SM01265">
    <property type="entry name" value="Mab-21"/>
    <property type="match status" value="1"/>
</dbReference>
<dbReference type="InParanoid" id="A0A6J0U1J1"/>
<keyword evidence="13" id="KW-0175">Coiled coil</keyword>
<evidence type="ECO:0000256" key="3">
    <source>
        <dbReference type="ARBA" id="ARBA00022473"/>
    </source>
</evidence>
<sequence>MDSGEPERVLQQFYGEHAFLLGDKDWTVKKNCFVVKTAVEKMVKWAYESSTGLYPGDPVLVGSYREGLHLQVAGRSNDFDFLIPVRYNPRLSLVSGSVPKDPGGYKQKLPTYIFREGGLPVLRSGTKILVDLEALGETYVQVFCEKQKNRREGGSDDDEEDDDLDLDRLEECEESLEHHNLDPVEILRDFHHHVEIALNPEYFHPRQNDPVFQRRLFPSRVPKIDQRMRENITLEALDREGPAIRLKFNDGIETVSVKLVPAIQGAIQFSHQGVREDLAHLSDWWDGDLVDEKSSFIRKAAAVHEAGPELVAKGGFWRLSFSQAEAMILEDIDADGGHRKEALRLLKFVNMTRWTPEYGKILTSYHLKTILLWCCDISPQKAPWETLFSSLQTLLRLLRYTVIKGNLPHYFLVSVNLFNRYYKSSNPIYRSLALEALRRETEVMLADPVGYLMPEREPQDHSANEEYEEKMAAIKEFKEKYQEELKELKTMEDERLYEEIETIEGVEAEPSLRNSKST</sequence>
<dbReference type="Gene3D" id="1.10.1410.40">
    <property type="match status" value="1"/>
</dbReference>